<keyword evidence="1" id="KW-0812">Transmembrane</keyword>
<feature type="transmembrane region" description="Helical" evidence="1">
    <location>
        <begin position="357"/>
        <end position="374"/>
    </location>
</feature>
<feature type="transmembrane region" description="Helical" evidence="1">
    <location>
        <begin position="56"/>
        <end position="75"/>
    </location>
</feature>
<feature type="transmembrane region" description="Helical" evidence="1">
    <location>
        <begin position="323"/>
        <end position="345"/>
    </location>
</feature>
<feature type="transmembrane region" description="Helical" evidence="1">
    <location>
        <begin position="212"/>
        <end position="230"/>
    </location>
</feature>
<keyword evidence="3" id="KW-1185">Reference proteome</keyword>
<keyword evidence="1" id="KW-1133">Transmembrane helix</keyword>
<feature type="transmembrane region" description="Helical" evidence="1">
    <location>
        <begin position="6"/>
        <end position="22"/>
    </location>
</feature>
<feature type="transmembrane region" description="Helical" evidence="1">
    <location>
        <begin position="242"/>
        <end position="261"/>
    </location>
</feature>
<dbReference type="AlphaFoldDB" id="A0A4P9K5L8"/>
<dbReference type="Proteomes" id="UP000304864">
    <property type="component" value="Chromosome"/>
</dbReference>
<evidence type="ECO:0000256" key="1">
    <source>
        <dbReference type="SAM" id="Phobius"/>
    </source>
</evidence>
<protein>
    <submittedName>
        <fullName evidence="2">Oligosaccharide repeat unit polymerase</fullName>
    </submittedName>
</protein>
<evidence type="ECO:0000313" key="2">
    <source>
        <dbReference type="EMBL" id="QCU89547.1"/>
    </source>
</evidence>
<dbReference type="EMBL" id="CP040602">
    <property type="protein sequence ID" value="QCU89547.1"/>
    <property type="molecule type" value="Genomic_DNA"/>
</dbReference>
<sequence>MIALSFFLFLFAVFYLLSKLGFKFSLLHFLLLGFTFKLTGLFLMGVDDGEYTSFEYFLYFLVSFLLGIAVASALNQRSIKKIERKKVIRIEGFSSFRIDFFFLSIVLIGFCVYHYFIVGIPLFSEEVETLRFQASHSGFFGLPSRIVNFSILFYLVLLLVLYYFKFINIKVLLVFIIFPILVILFAGFKSSIVVIIHLLILTYRLTDNRIKFFYMVVALVPVVIYVFFTFSQYKTLQDQDLFVYILNRLTVINANTFDYIIDVFHSDYSFGYGYGVLNDLVYPFMRLIGNSDVYTVNTALSASFYGVELGDFTVPVTPSIFGYFYLEFGFIGAVILSFLSGWLYVYTYVCANKSRTMLKASLFLFSEYMLFIAYGSGNPVYVLVNYSIGIGIIVLIYLMIKFLRQLLFSSHKAKVVYSRDI</sequence>
<feature type="transmembrane region" description="Helical" evidence="1">
    <location>
        <begin position="146"/>
        <end position="164"/>
    </location>
</feature>
<dbReference type="KEGG" id="thig:FE785_02295"/>
<reference evidence="2 3" key="1">
    <citation type="submission" date="2019-05" db="EMBL/GenBank/DDBJ databases">
        <title>Thiomicrorhabdus sediminis sp. nov, a novel sulfur-oxidizing bacterium isolated from coastal sediment.</title>
        <authorList>
            <person name="Liu X."/>
        </authorList>
    </citation>
    <scope>NUCLEOTIDE SEQUENCE [LARGE SCALE GENOMIC DNA]</scope>
    <source>
        <strain evidence="2 3">G1</strain>
    </source>
</reference>
<organism evidence="2 3">
    <name type="scientific">Thiomicrorhabdus sediminis</name>
    <dbReference type="NCBI Taxonomy" id="2580412"/>
    <lineage>
        <taxon>Bacteria</taxon>
        <taxon>Pseudomonadati</taxon>
        <taxon>Pseudomonadota</taxon>
        <taxon>Gammaproteobacteria</taxon>
        <taxon>Thiotrichales</taxon>
        <taxon>Piscirickettsiaceae</taxon>
        <taxon>Thiomicrorhabdus</taxon>
    </lineage>
</organism>
<keyword evidence="1" id="KW-0472">Membrane</keyword>
<feature type="transmembrane region" description="Helical" evidence="1">
    <location>
        <begin position="96"/>
        <end position="116"/>
    </location>
</feature>
<feature type="transmembrane region" description="Helical" evidence="1">
    <location>
        <begin position="380"/>
        <end position="400"/>
    </location>
</feature>
<feature type="transmembrane region" description="Helical" evidence="1">
    <location>
        <begin position="27"/>
        <end position="44"/>
    </location>
</feature>
<name>A0A4P9K5L8_9GAMM</name>
<gene>
    <name evidence="2" type="ORF">FE785_02295</name>
</gene>
<dbReference type="NCBIfam" id="TIGR04370">
    <property type="entry name" value="glyco_rpt_poly"/>
    <property type="match status" value="1"/>
</dbReference>
<evidence type="ECO:0000313" key="3">
    <source>
        <dbReference type="Proteomes" id="UP000304864"/>
    </source>
</evidence>
<dbReference type="RefSeq" id="WP_138564012.1">
    <property type="nucleotide sequence ID" value="NZ_CP040602.1"/>
</dbReference>
<feature type="transmembrane region" description="Helical" evidence="1">
    <location>
        <begin position="171"/>
        <end position="200"/>
    </location>
</feature>
<proteinExistence type="predicted"/>
<dbReference type="OrthoDB" id="9975797at2"/>
<accession>A0A4P9K5L8</accession>